<gene>
    <name evidence="1" type="ORF">JCM19274_3028</name>
</gene>
<name>A0A090WRH1_9FLAO</name>
<evidence type="ECO:0000313" key="1">
    <source>
        <dbReference type="EMBL" id="GAL79616.1"/>
    </source>
</evidence>
<protein>
    <submittedName>
        <fullName evidence="1">Molybdopterin oxidoreductase iron-sulfur binding subunit</fullName>
    </submittedName>
</protein>
<dbReference type="InterPro" id="IPR030948">
    <property type="entry name" value="TAT_var_transloc_signal_dom"/>
</dbReference>
<sequence length="81" mass="9230">MSSNKKYWKSVEELNENSSIVETLKQNEFVAEIPTDEFLGDKDTLEESSTTRRDFLKYVGFSTAAASLAACEVLLKKRFLM</sequence>
<dbReference type="EMBL" id="BBNU01000007">
    <property type="protein sequence ID" value="GAL79616.1"/>
    <property type="molecule type" value="Genomic_DNA"/>
</dbReference>
<organism evidence="1 2">
    <name type="scientific">Algibacter lectus</name>
    <dbReference type="NCBI Taxonomy" id="221126"/>
    <lineage>
        <taxon>Bacteria</taxon>
        <taxon>Pseudomonadati</taxon>
        <taxon>Bacteroidota</taxon>
        <taxon>Flavobacteriia</taxon>
        <taxon>Flavobacteriales</taxon>
        <taxon>Flavobacteriaceae</taxon>
        <taxon>Algibacter</taxon>
    </lineage>
</organism>
<dbReference type="InterPro" id="IPR019546">
    <property type="entry name" value="TAT_signal_bac_arc"/>
</dbReference>
<proteinExistence type="predicted"/>
<dbReference type="NCBIfam" id="TIGR01409">
    <property type="entry name" value="TAT_signal_seq"/>
    <property type="match status" value="1"/>
</dbReference>
<reference evidence="1 2" key="1">
    <citation type="journal article" date="2014" name="Genome Announc.">
        <title>Draft Genome Sequences of Marine Flavobacterium Algibacter lectus Strains SS8 and NR4.</title>
        <authorList>
            <person name="Takatani N."/>
            <person name="Nakanishi M."/>
            <person name="Meirelles P."/>
            <person name="Mino S."/>
            <person name="Suda W."/>
            <person name="Oshima K."/>
            <person name="Hattori M."/>
            <person name="Ohkuma M."/>
            <person name="Hosokawa M."/>
            <person name="Miyashita K."/>
            <person name="Thompson F.L."/>
            <person name="Niwa A."/>
            <person name="Sawabe T."/>
            <person name="Sawabe T."/>
        </authorList>
    </citation>
    <scope>NUCLEOTIDE SEQUENCE [LARGE SCALE GENOMIC DNA]</scope>
    <source>
        <strain evidence="2">JCM19274</strain>
    </source>
</reference>
<comment type="caution">
    <text evidence="1">The sequence shown here is derived from an EMBL/GenBank/DDBJ whole genome shotgun (WGS) entry which is preliminary data.</text>
</comment>
<dbReference type="NCBIfam" id="TIGR04519">
    <property type="entry name" value="MoCo_extend_TAT"/>
    <property type="match status" value="1"/>
</dbReference>
<dbReference type="Proteomes" id="UP000029643">
    <property type="component" value="Unassembled WGS sequence"/>
</dbReference>
<dbReference type="AlphaFoldDB" id="A0A090WRH1"/>
<accession>A0A090WRH1</accession>
<evidence type="ECO:0000313" key="2">
    <source>
        <dbReference type="Proteomes" id="UP000029643"/>
    </source>
</evidence>